<evidence type="ECO:0000256" key="3">
    <source>
        <dbReference type="ARBA" id="ARBA00022670"/>
    </source>
</evidence>
<evidence type="ECO:0000259" key="8">
    <source>
        <dbReference type="Pfam" id="PF17676"/>
    </source>
</evidence>
<dbReference type="InterPro" id="IPR029062">
    <property type="entry name" value="Class_I_gatase-like"/>
</dbReference>
<dbReference type="GO" id="GO:0008236">
    <property type="term" value="F:serine-type peptidase activity"/>
    <property type="evidence" value="ECO:0007669"/>
    <property type="project" value="UniProtKB-KW"/>
</dbReference>
<dbReference type="Pfam" id="PF02016">
    <property type="entry name" value="Peptidase_S66"/>
    <property type="match status" value="1"/>
</dbReference>
<dbReference type="SUPFAM" id="SSF141986">
    <property type="entry name" value="LD-carboxypeptidase A C-terminal domain-like"/>
    <property type="match status" value="1"/>
</dbReference>
<reference evidence="9 10" key="1">
    <citation type="journal article" date="2018" name="Nat. Biotechnol.">
        <title>A standardized bacterial taxonomy based on genome phylogeny substantially revises the tree of life.</title>
        <authorList>
            <person name="Parks D.H."/>
            <person name="Chuvochina M."/>
            <person name="Waite D.W."/>
            <person name="Rinke C."/>
            <person name="Skarshewski A."/>
            <person name="Chaumeil P.A."/>
            <person name="Hugenholtz P."/>
        </authorList>
    </citation>
    <scope>NUCLEOTIDE SEQUENCE [LARGE SCALE GENOMIC DNA]</scope>
    <source>
        <strain evidence="9">UBA8844</strain>
    </source>
</reference>
<name>A0A3D4VAV0_9BACT</name>
<keyword evidence="3" id="KW-0645">Protease</keyword>
<dbReference type="AlphaFoldDB" id="A0A3D4VAV0"/>
<dbReference type="InterPro" id="IPR040921">
    <property type="entry name" value="Peptidase_S66C"/>
</dbReference>
<dbReference type="Gene3D" id="3.50.30.60">
    <property type="entry name" value="LD-carboxypeptidase A C-terminal domain-like"/>
    <property type="match status" value="1"/>
</dbReference>
<evidence type="ECO:0000256" key="5">
    <source>
        <dbReference type="ARBA" id="ARBA00022825"/>
    </source>
</evidence>
<dbReference type="GO" id="GO:0004180">
    <property type="term" value="F:carboxypeptidase activity"/>
    <property type="evidence" value="ECO:0007669"/>
    <property type="project" value="UniProtKB-KW"/>
</dbReference>
<dbReference type="GO" id="GO:0006508">
    <property type="term" value="P:proteolysis"/>
    <property type="evidence" value="ECO:0007669"/>
    <property type="project" value="UniProtKB-KW"/>
</dbReference>
<gene>
    <name evidence="9" type="ORF">DGD08_13585</name>
</gene>
<feature type="active site" description="Charge relay system" evidence="6">
    <location>
        <position position="285"/>
    </location>
</feature>
<feature type="active site" description="Nucleophile" evidence="6">
    <location>
        <position position="122"/>
    </location>
</feature>
<dbReference type="InterPro" id="IPR027461">
    <property type="entry name" value="Carboxypeptidase_A_C_sf"/>
</dbReference>
<evidence type="ECO:0000256" key="2">
    <source>
        <dbReference type="ARBA" id="ARBA00022645"/>
    </source>
</evidence>
<sequence length="317" mass="33105">MMLGAVSALREPALLGEGAHIALVSPSGPLGGPHELEHAIESATSLGWRVSVGQHALARDGYFAGSDADRAQDLVAAMLDDDIDAIWCLRGGYGAMRLLPQVQDALDRTRGRVRPQALIGYSDITALHAAWQRAGLVSYHGPTARASLTAFTRAAFVSAVQEATPGVTPLVAPHTTCMVSGLATGKLAGGNLALVAALCGTPWAMDFRGAIVILEDIDEATYRIDRMLTQLRLAGAFDGCAGLAFGQFTNCLDTTSDGSRSLALVLQDVAEALHVPALRGIPVGHIEDQWTLPFGARATLDADAGTLAVHRVGPTSP</sequence>
<dbReference type="PANTHER" id="PTHR30237:SF2">
    <property type="entry name" value="MUREIN TETRAPEPTIDE CARBOXYPEPTIDASE"/>
    <property type="match status" value="1"/>
</dbReference>
<evidence type="ECO:0000313" key="10">
    <source>
        <dbReference type="Proteomes" id="UP000264071"/>
    </source>
</evidence>
<dbReference type="Pfam" id="PF17676">
    <property type="entry name" value="Peptidase_S66C"/>
    <property type="match status" value="1"/>
</dbReference>
<accession>A0A3D4VAV0</accession>
<comment type="similarity">
    <text evidence="1">Belongs to the peptidase S66 family.</text>
</comment>
<feature type="domain" description="LD-carboxypeptidase C-terminal" evidence="8">
    <location>
        <begin position="184"/>
        <end position="300"/>
    </location>
</feature>
<proteinExistence type="inferred from homology"/>
<dbReference type="InterPro" id="IPR040449">
    <property type="entry name" value="Peptidase_S66_N"/>
</dbReference>
<evidence type="ECO:0000256" key="6">
    <source>
        <dbReference type="PIRSR" id="PIRSR028757-1"/>
    </source>
</evidence>
<comment type="caution">
    <text evidence="9">The sequence shown here is derived from an EMBL/GenBank/DDBJ whole genome shotgun (WGS) entry which is preliminary data.</text>
</comment>
<evidence type="ECO:0000259" key="7">
    <source>
        <dbReference type="Pfam" id="PF02016"/>
    </source>
</evidence>
<dbReference type="Proteomes" id="UP000264071">
    <property type="component" value="Unassembled WGS sequence"/>
</dbReference>
<feature type="domain" description="LD-carboxypeptidase N-terminal" evidence="7">
    <location>
        <begin position="21"/>
        <end position="141"/>
    </location>
</feature>
<dbReference type="PANTHER" id="PTHR30237">
    <property type="entry name" value="MURAMOYLTETRAPEPTIDE CARBOXYPEPTIDASE"/>
    <property type="match status" value="1"/>
</dbReference>
<feature type="active site" description="Charge relay system" evidence="6">
    <location>
        <position position="215"/>
    </location>
</feature>
<protein>
    <submittedName>
        <fullName evidence="9">LD-carboxypeptidase</fullName>
    </submittedName>
</protein>
<keyword evidence="2 9" id="KW-0121">Carboxypeptidase</keyword>
<organism evidence="9 10">
    <name type="scientific">Gemmatimonas aurantiaca</name>
    <dbReference type="NCBI Taxonomy" id="173480"/>
    <lineage>
        <taxon>Bacteria</taxon>
        <taxon>Pseudomonadati</taxon>
        <taxon>Gemmatimonadota</taxon>
        <taxon>Gemmatimonadia</taxon>
        <taxon>Gemmatimonadales</taxon>
        <taxon>Gemmatimonadaceae</taxon>
        <taxon>Gemmatimonas</taxon>
    </lineage>
</organism>
<dbReference type="PIRSF" id="PIRSF028757">
    <property type="entry name" value="LD-carboxypeptidase"/>
    <property type="match status" value="1"/>
</dbReference>
<dbReference type="InterPro" id="IPR027478">
    <property type="entry name" value="LdcA_N"/>
</dbReference>
<keyword evidence="4" id="KW-0378">Hydrolase</keyword>
<dbReference type="InterPro" id="IPR003507">
    <property type="entry name" value="S66_fam"/>
</dbReference>
<evidence type="ECO:0000313" key="9">
    <source>
        <dbReference type="EMBL" id="HCT58231.1"/>
    </source>
</evidence>
<evidence type="ECO:0000256" key="4">
    <source>
        <dbReference type="ARBA" id="ARBA00022801"/>
    </source>
</evidence>
<dbReference type="EMBL" id="DPIY01000010">
    <property type="protein sequence ID" value="HCT58231.1"/>
    <property type="molecule type" value="Genomic_DNA"/>
</dbReference>
<keyword evidence="5" id="KW-0720">Serine protease</keyword>
<dbReference type="SUPFAM" id="SSF52317">
    <property type="entry name" value="Class I glutamine amidotransferase-like"/>
    <property type="match status" value="1"/>
</dbReference>
<evidence type="ECO:0000256" key="1">
    <source>
        <dbReference type="ARBA" id="ARBA00010233"/>
    </source>
</evidence>
<dbReference type="Gene3D" id="3.40.50.10740">
    <property type="entry name" value="Class I glutamine amidotransferase-like"/>
    <property type="match status" value="1"/>
</dbReference>
<dbReference type="CDD" id="cd07025">
    <property type="entry name" value="Peptidase_S66"/>
    <property type="match status" value="1"/>
</dbReference>